<reference evidence="2 3" key="1">
    <citation type="journal article" date="2019" name="Genome Biol. Evol.">
        <title>Whole-Genome Sequencing of the Giant Devil Catfish, Bagarius yarrelli.</title>
        <authorList>
            <person name="Jiang W."/>
            <person name="Lv Y."/>
            <person name="Cheng L."/>
            <person name="Yang K."/>
            <person name="Chao B."/>
            <person name="Wang X."/>
            <person name="Li Y."/>
            <person name="Pan X."/>
            <person name="You X."/>
            <person name="Zhang Y."/>
            <person name="Yang J."/>
            <person name="Li J."/>
            <person name="Zhang X."/>
            <person name="Liu S."/>
            <person name="Sun C."/>
            <person name="Yang J."/>
            <person name="Shi Q."/>
        </authorList>
    </citation>
    <scope>NUCLEOTIDE SEQUENCE [LARGE SCALE GENOMIC DNA]</scope>
    <source>
        <strain evidence="2">JWS20170419001</strain>
        <tissue evidence="2">Muscle</tissue>
    </source>
</reference>
<proteinExistence type="predicted"/>
<sequence length="109" mass="12495">MVGERRNGNLLVQLGPKQQAYPEELIRQSRTHDGQTEYLIRWSLQAVGDAPAQAAAMKEADSKFEVRRRNSSGCTSGESKTYNILMWMSTEDVYANFLRYSESDHHKKK</sequence>
<dbReference type="InterPro" id="IPR045093">
    <property type="entry name" value="Cullin"/>
</dbReference>
<keyword evidence="3" id="KW-1185">Reference proteome</keyword>
<gene>
    <name evidence="2" type="ORF">Baya_4591</name>
</gene>
<dbReference type="PANTHER" id="PTHR22771:SF4">
    <property type="entry name" value="CULLIN 7-RELATED"/>
    <property type="match status" value="1"/>
</dbReference>
<evidence type="ECO:0000259" key="1">
    <source>
        <dbReference type="Pfam" id="PF23168"/>
    </source>
</evidence>
<protein>
    <submittedName>
        <fullName evidence="2">Cullin-9</fullName>
    </submittedName>
</protein>
<organism evidence="2 3">
    <name type="scientific">Bagarius yarrelli</name>
    <name type="common">Goonch</name>
    <name type="synonym">Bagrus yarrelli</name>
    <dbReference type="NCBI Taxonomy" id="175774"/>
    <lineage>
        <taxon>Eukaryota</taxon>
        <taxon>Metazoa</taxon>
        <taxon>Chordata</taxon>
        <taxon>Craniata</taxon>
        <taxon>Vertebrata</taxon>
        <taxon>Euteleostomi</taxon>
        <taxon>Actinopterygii</taxon>
        <taxon>Neopterygii</taxon>
        <taxon>Teleostei</taxon>
        <taxon>Ostariophysi</taxon>
        <taxon>Siluriformes</taxon>
        <taxon>Sisoridae</taxon>
        <taxon>Sisorinae</taxon>
        <taxon>Bagarius</taxon>
    </lineage>
</organism>
<evidence type="ECO:0000313" key="2">
    <source>
        <dbReference type="EMBL" id="TSK42123.1"/>
    </source>
</evidence>
<dbReference type="Pfam" id="PF23168">
    <property type="entry name" value="CUL7_CUL9_N"/>
    <property type="match status" value="1"/>
</dbReference>
<accession>A0A556TR60</accession>
<dbReference type="Proteomes" id="UP000319801">
    <property type="component" value="Unassembled WGS sequence"/>
</dbReference>
<dbReference type="InterPro" id="IPR055486">
    <property type="entry name" value="CUL7/CUL9_N"/>
</dbReference>
<dbReference type="EMBL" id="VCAZ01000012">
    <property type="protein sequence ID" value="TSK42123.1"/>
    <property type="molecule type" value="Genomic_DNA"/>
</dbReference>
<feature type="domain" description="CUL7/CUL9 N-terminal" evidence="1">
    <location>
        <begin position="6"/>
        <end position="98"/>
    </location>
</feature>
<comment type="caution">
    <text evidence="2">The sequence shown here is derived from an EMBL/GenBank/DDBJ whole genome shotgun (WGS) entry which is preliminary data.</text>
</comment>
<name>A0A556TR60_BAGYA</name>
<dbReference type="AlphaFoldDB" id="A0A556TR60"/>
<dbReference type="OrthoDB" id="1431934at2759"/>
<evidence type="ECO:0000313" key="3">
    <source>
        <dbReference type="Proteomes" id="UP000319801"/>
    </source>
</evidence>
<dbReference type="PANTHER" id="PTHR22771">
    <property type="entry name" value="CULLIN AND GALACTOSE-BINDING DOMAIN-CONTAINING"/>
    <property type="match status" value="1"/>
</dbReference>